<keyword evidence="4 5" id="KW-0408">Iron</keyword>
<dbReference type="GO" id="GO:0005506">
    <property type="term" value="F:iron ion binding"/>
    <property type="evidence" value="ECO:0007669"/>
    <property type="project" value="InterPro"/>
</dbReference>
<dbReference type="Proteomes" id="UP000275078">
    <property type="component" value="Unassembled WGS sequence"/>
</dbReference>
<evidence type="ECO:0000256" key="3">
    <source>
        <dbReference type="ARBA" id="ARBA00022723"/>
    </source>
</evidence>
<sequence>MLHLGLAKRLPDDYLLAQLGNNVAIPVIVAATFAISFIYNVFIYPFYLSPLRNLPEPPNGHWIWGHTREIRDLPKGVAHERWMHTVPNNGLMRYRYLFNVERLVITDAKGLQEMLVTKDYDFKKPHYREAVVAPLLGAQSILFIDGDAHKAQRRHMNPSFSQRFIRTQLPVFWRYANLLGARLIEDNKLDSYPTTQPAPAFDMQKWSTRITLDIMGDVGFSTKFGALTETGTPIATAYGKLFGSSPSSVVRLLKMLGPVYNFEGLLTLLPSKHKKEFLRYLGIVRGACRKVVQKNRAEREFGAGLGKESLSEKEARYDDAEYVPRESSIIQTLLSEEIGFSDDVLVDQCMAFLAAGHETTASALTWGIYELCLNPTLQRILRSEIRGFGLHDPSINTHSMPNHQSLPQLYAFVAEILRFHPTITLNHRESLKDNTILSQPIKKGTIIKIPVLGFNHSVHEWGPTAGTFDHSRYLKQDGHGNVVYDGTGKAKSNWSLQTFNHGPRSCIGKEFAKEELTIVLAVLVGRFEWELEREGQVVEIERAAMFKKIKGGLMVRAKIVV</sequence>
<keyword evidence="5 6" id="KW-0349">Heme</keyword>
<keyword evidence="7" id="KW-0472">Membrane</keyword>
<dbReference type="PRINTS" id="PR00465">
    <property type="entry name" value="EP450IV"/>
</dbReference>
<keyword evidence="6" id="KW-0503">Monooxygenase</keyword>
<dbReference type="GO" id="GO:0016705">
    <property type="term" value="F:oxidoreductase activity, acting on paired donors, with incorporation or reduction of molecular oxygen"/>
    <property type="evidence" value="ECO:0007669"/>
    <property type="project" value="InterPro"/>
</dbReference>
<keyword evidence="9" id="KW-1185">Reference proteome</keyword>
<dbReference type="GO" id="GO:0004497">
    <property type="term" value="F:monooxygenase activity"/>
    <property type="evidence" value="ECO:0007669"/>
    <property type="project" value="UniProtKB-KW"/>
</dbReference>
<dbReference type="OrthoDB" id="1470350at2759"/>
<keyword evidence="6" id="KW-0560">Oxidoreductase</keyword>
<organism evidence="8 9">
    <name type="scientific">Ascobolus immersus RN42</name>
    <dbReference type="NCBI Taxonomy" id="1160509"/>
    <lineage>
        <taxon>Eukaryota</taxon>
        <taxon>Fungi</taxon>
        <taxon>Dikarya</taxon>
        <taxon>Ascomycota</taxon>
        <taxon>Pezizomycotina</taxon>
        <taxon>Pezizomycetes</taxon>
        <taxon>Pezizales</taxon>
        <taxon>Ascobolaceae</taxon>
        <taxon>Ascobolus</taxon>
    </lineage>
</organism>
<dbReference type="STRING" id="1160509.A0A3N4ITY8"/>
<dbReference type="InterPro" id="IPR017972">
    <property type="entry name" value="Cyt_P450_CS"/>
</dbReference>
<dbReference type="InterPro" id="IPR050121">
    <property type="entry name" value="Cytochrome_P450_monoxygenase"/>
</dbReference>
<evidence type="ECO:0000256" key="4">
    <source>
        <dbReference type="ARBA" id="ARBA00023004"/>
    </source>
</evidence>
<evidence type="ECO:0000256" key="2">
    <source>
        <dbReference type="ARBA" id="ARBA00010617"/>
    </source>
</evidence>
<gene>
    <name evidence="8" type="ORF">BJ508DRAFT_320304</name>
</gene>
<dbReference type="Pfam" id="PF00067">
    <property type="entry name" value="p450"/>
    <property type="match status" value="1"/>
</dbReference>
<dbReference type="GO" id="GO:0020037">
    <property type="term" value="F:heme binding"/>
    <property type="evidence" value="ECO:0007669"/>
    <property type="project" value="InterPro"/>
</dbReference>
<evidence type="ECO:0000313" key="9">
    <source>
        <dbReference type="Proteomes" id="UP000275078"/>
    </source>
</evidence>
<evidence type="ECO:0000256" key="6">
    <source>
        <dbReference type="RuleBase" id="RU000461"/>
    </source>
</evidence>
<dbReference type="InterPro" id="IPR002403">
    <property type="entry name" value="Cyt_P450_E_grp-IV"/>
</dbReference>
<keyword evidence="7" id="KW-1133">Transmembrane helix</keyword>
<comment type="similarity">
    <text evidence="2 6">Belongs to the cytochrome P450 family.</text>
</comment>
<evidence type="ECO:0000256" key="5">
    <source>
        <dbReference type="PIRSR" id="PIRSR602403-1"/>
    </source>
</evidence>
<keyword evidence="3 5" id="KW-0479">Metal-binding</keyword>
<feature type="transmembrane region" description="Helical" evidence="7">
    <location>
        <begin position="23"/>
        <end position="47"/>
    </location>
</feature>
<dbReference type="PANTHER" id="PTHR24305:SF166">
    <property type="entry name" value="CYTOCHROME P450 12A4, MITOCHONDRIAL-RELATED"/>
    <property type="match status" value="1"/>
</dbReference>
<feature type="binding site" description="axial binding residue" evidence="5">
    <location>
        <position position="506"/>
    </location>
    <ligand>
        <name>heme</name>
        <dbReference type="ChEBI" id="CHEBI:30413"/>
    </ligand>
    <ligandPart>
        <name>Fe</name>
        <dbReference type="ChEBI" id="CHEBI:18248"/>
    </ligandPart>
</feature>
<dbReference type="PRINTS" id="PR00385">
    <property type="entry name" value="P450"/>
</dbReference>
<accession>A0A3N4ITY8</accession>
<protein>
    <submittedName>
        <fullName evidence="8">Cytochrome P450</fullName>
    </submittedName>
</protein>
<evidence type="ECO:0000313" key="8">
    <source>
        <dbReference type="EMBL" id="RPA88208.1"/>
    </source>
</evidence>
<dbReference type="InterPro" id="IPR036396">
    <property type="entry name" value="Cyt_P450_sf"/>
</dbReference>
<dbReference type="PANTHER" id="PTHR24305">
    <property type="entry name" value="CYTOCHROME P450"/>
    <property type="match status" value="1"/>
</dbReference>
<keyword evidence="7" id="KW-0812">Transmembrane</keyword>
<dbReference type="Gene3D" id="1.10.630.10">
    <property type="entry name" value="Cytochrome P450"/>
    <property type="match status" value="1"/>
</dbReference>
<evidence type="ECO:0000256" key="1">
    <source>
        <dbReference type="ARBA" id="ARBA00001971"/>
    </source>
</evidence>
<dbReference type="PROSITE" id="PS00086">
    <property type="entry name" value="CYTOCHROME_P450"/>
    <property type="match status" value="1"/>
</dbReference>
<comment type="cofactor">
    <cofactor evidence="1 5">
        <name>heme</name>
        <dbReference type="ChEBI" id="CHEBI:30413"/>
    </cofactor>
</comment>
<name>A0A3N4ITY8_ASCIM</name>
<proteinExistence type="inferred from homology"/>
<dbReference type="SUPFAM" id="SSF48264">
    <property type="entry name" value="Cytochrome P450"/>
    <property type="match status" value="1"/>
</dbReference>
<evidence type="ECO:0000256" key="7">
    <source>
        <dbReference type="SAM" id="Phobius"/>
    </source>
</evidence>
<dbReference type="EMBL" id="ML119645">
    <property type="protein sequence ID" value="RPA88208.1"/>
    <property type="molecule type" value="Genomic_DNA"/>
</dbReference>
<dbReference type="InterPro" id="IPR001128">
    <property type="entry name" value="Cyt_P450"/>
</dbReference>
<dbReference type="AlphaFoldDB" id="A0A3N4ITY8"/>
<reference evidence="8 9" key="1">
    <citation type="journal article" date="2018" name="Nat. Ecol. Evol.">
        <title>Pezizomycetes genomes reveal the molecular basis of ectomycorrhizal truffle lifestyle.</title>
        <authorList>
            <person name="Murat C."/>
            <person name="Payen T."/>
            <person name="Noel B."/>
            <person name="Kuo A."/>
            <person name="Morin E."/>
            <person name="Chen J."/>
            <person name="Kohler A."/>
            <person name="Krizsan K."/>
            <person name="Balestrini R."/>
            <person name="Da Silva C."/>
            <person name="Montanini B."/>
            <person name="Hainaut M."/>
            <person name="Levati E."/>
            <person name="Barry K.W."/>
            <person name="Belfiori B."/>
            <person name="Cichocki N."/>
            <person name="Clum A."/>
            <person name="Dockter R.B."/>
            <person name="Fauchery L."/>
            <person name="Guy J."/>
            <person name="Iotti M."/>
            <person name="Le Tacon F."/>
            <person name="Lindquist E.A."/>
            <person name="Lipzen A."/>
            <person name="Malagnac F."/>
            <person name="Mello A."/>
            <person name="Molinier V."/>
            <person name="Miyauchi S."/>
            <person name="Poulain J."/>
            <person name="Riccioni C."/>
            <person name="Rubini A."/>
            <person name="Sitrit Y."/>
            <person name="Splivallo R."/>
            <person name="Traeger S."/>
            <person name="Wang M."/>
            <person name="Zifcakova L."/>
            <person name="Wipf D."/>
            <person name="Zambonelli A."/>
            <person name="Paolocci F."/>
            <person name="Nowrousian M."/>
            <person name="Ottonello S."/>
            <person name="Baldrian P."/>
            <person name="Spatafora J.W."/>
            <person name="Henrissat B."/>
            <person name="Nagy L.G."/>
            <person name="Aury J.M."/>
            <person name="Wincker P."/>
            <person name="Grigoriev I.V."/>
            <person name="Bonfante P."/>
            <person name="Martin F.M."/>
        </authorList>
    </citation>
    <scope>NUCLEOTIDE SEQUENCE [LARGE SCALE GENOMIC DNA]</scope>
    <source>
        <strain evidence="8 9">RN42</strain>
    </source>
</reference>